<evidence type="ECO:0000256" key="2">
    <source>
        <dbReference type="ARBA" id="ARBA00022801"/>
    </source>
</evidence>
<dbReference type="PANTHER" id="PTHR35372:SF2">
    <property type="entry name" value="SF3 HELICASE DOMAIN-CONTAINING PROTEIN"/>
    <property type="match status" value="1"/>
</dbReference>
<proteinExistence type="predicted"/>
<comment type="caution">
    <text evidence="5">The sequence shown here is derived from an EMBL/GenBank/DDBJ whole genome shotgun (WGS) entry which is preliminary data.</text>
</comment>
<sequence>MITNPNIFIKTLKNGEIVIVPQRLKDAIVESNLIKSDGKFLYYHDSTLKILRKFSDNINLSLRQHLFSKDIQRFINKNILDTIIDDLMVDTRIQIDSQELNPEYLINLKNGIFNLKNLQFISDKSQCNKLFTYIIDANYQTNIQEKNSPNFSNFLTTAFQNDNELQQYFLENMGFLLSSVNNLRKVVIFLGEHASGKSSMARFISKLIFPNDLVSHVNFQDISSRFSTYEIATAKLNIGDEMIKSKLKNLAKFKSITAGENIMVEQKCKNPIKIKPNVRQLYTANDLPEFDDGNILAIFDRLNIVPFNISIPRCQRNLSLVDDLLTEKDAIISIALKYFANVYRSNGVFSTPKDVLNLHKIYLNDINSIQIFFTKHIKFDEQSKGISTKELYHQYYQFCMEEDFTLKSSKVFSEMILRTFKNIERKKIRVGEKTFNAFTKLKYKDE</sequence>
<name>A0A412CDT6_9FIRM</name>
<keyword evidence="1" id="KW-0547">Nucleotide-binding</keyword>
<organism evidence="5 6">
    <name type="scientific">Megamonas rupellensis</name>
    <dbReference type="NCBI Taxonomy" id="491921"/>
    <lineage>
        <taxon>Bacteria</taxon>
        <taxon>Bacillati</taxon>
        <taxon>Bacillota</taxon>
        <taxon>Negativicutes</taxon>
        <taxon>Selenomonadales</taxon>
        <taxon>Selenomonadaceae</taxon>
        <taxon>Megamonas</taxon>
    </lineage>
</organism>
<dbReference type="EMBL" id="QRTP01000018">
    <property type="protein sequence ID" value="RGQ81790.1"/>
    <property type="molecule type" value="Genomic_DNA"/>
</dbReference>
<dbReference type="RefSeq" id="WP_118036098.1">
    <property type="nucleotide sequence ID" value="NZ_QRTP01000018.1"/>
</dbReference>
<dbReference type="PANTHER" id="PTHR35372">
    <property type="entry name" value="ATP BINDING PROTEIN-RELATED"/>
    <property type="match status" value="1"/>
</dbReference>
<dbReference type="Gene3D" id="3.40.50.300">
    <property type="entry name" value="P-loop containing nucleotide triphosphate hydrolases"/>
    <property type="match status" value="1"/>
</dbReference>
<keyword evidence="2" id="KW-0378">Hydrolase</keyword>
<dbReference type="AlphaFoldDB" id="A0A412CDT6"/>
<dbReference type="Pfam" id="PF19263">
    <property type="entry name" value="DUF5906"/>
    <property type="match status" value="1"/>
</dbReference>
<dbReference type="InterPro" id="IPR051620">
    <property type="entry name" value="ORF904-like_C"/>
</dbReference>
<accession>A0A412CDT6</accession>
<evidence type="ECO:0000256" key="3">
    <source>
        <dbReference type="ARBA" id="ARBA00022840"/>
    </source>
</evidence>
<keyword evidence="3" id="KW-0067">ATP-binding</keyword>
<dbReference type="SUPFAM" id="SSF52540">
    <property type="entry name" value="P-loop containing nucleoside triphosphate hydrolases"/>
    <property type="match status" value="1"/>
</dbReference>
<dbReference type="GO" id="GO:0005524">
    <property type="term" value="F:ATP binding"/>
    <property type="evidence" value="ECO:0007669"/>
    <property type="project" value="UniProtKB-KW"/>
</dbReference>
<evidence type="ECO:0000313" key="6">
    <source>
        <dbReference type="Proteomes" id="UP000286147"/>
    </source>
</evidence>
<dbReference type="Proteomes" id="UP000286147">
    <property type="component" value="Unassembled WGS sequence"/>
</dbReference>
<dbReference type="InterPro" id="IPR006500">
    <property type="entry name" value="Helicase_put_C_phage/plasmid"/>
</dbReference>
<evidence type="ECO:0000256" key="1">
    <source>
        <dbReference type="ARBA" id="ARBA00022741"/>
    </source>
</evidence>
<evidence type="ECO:0000259" key="4">
    <source>
        <dbReference type="PROSITE" id="PS51206"/>
    </source>
</evidence>
<gene>
    <name evidence="5" type="ORF">DWY77_07755</name>
</gene>
<dbReference type="GO" id="GO:0016787">
    <property type="term" value="F:hydrolase activity"/>
    <property type="evidence" value="ECO:0007669"/>
    <property type="project" value="UniProtKB-KW"/>
</dbReference>
<dbReference type="PROSITE" id="PS51206">
    <property type="entry name" value="SF3_HELICASE_1"/>
    <property type="match status" value="1"/>
</dbReference>
<evidence type="ECO:0000313" key="5">
    <source>
        <dbReference type="EMBL" id="RGQ81790.1"/>
    </source>
</evidence>
<dbReference type="Pfam" id="PF08706">
    <property type="entry name" value="D5_N"/>
    <property type="match status" value="1"/>
</dbReference>
<protein>
    <recommendedName>
        <fullName evidence="4">SF3 helicase domain-containing protein</fullName>
    </recommendedName>
</protein>
<dbReference type="NCBIfam" id="TIGR01613">
    <property type="entry name" value="primase_Cterm"/>
    <property type="match status" value="1"/>
</dbReference>
<dbReference type="InterPro" id="IPR014015">
    <property type="entry name" value="Helicase_SF3_DNA-vir"/>
</dbReference>
<dbReference type="InterPro" id="IPR045455">
    <property type="entry name" value="NrS-1_pol-like_helicase"/>
</dbReference>
<dbReference type="InterPro" id="IPR014818">
    <property type="entry name" value="Phage/plasmid_primase_P4_C"/>
</dbReference>
<dbReference type="InterPro" id="IPR027417">
    <property type="entry name" value="P-loop_NTPase"/>
</dbReference>
<feature type="domain" description="SF3 helicase" evidence="4">
    <location>
        <begin position="164"/>
        <end position="320"/>
    </location>
</feature>
<reference evidence="5 6" key="1">
    <citation type="submission" date="2018-08" db="EMBL/GenBank/DDBJ databases">
        <title>A genome reference for cultivated species of the human gut microbiota.</title>
        <authorList>
            <person name="Zou Y."/>
            <person name="Xue W."/>
            <person name="Luo G."/>
        </authorList>
    </citation>
    <scope>NUCLEOTIDE SEQUENCE [LARGE SCALE GENOMIC DNA]</scope>
    <source>
        <strain evidence="5 6">AF27-12</strain>
    </source>
</reference>